<dbReference type="Pfam" id="PF13360">
    <property type="entry name" value="PQQ_2"/>
    <property type="match status" value="2"/>
</dbReference>
<organism evidence="3 4">
    <name type="scientific">Caulobacter mirabilis</name>
    <dbReference type="NCBI Taxonomy" id="69666"/>
    <lineage>
        <taxon>Bacteria</taxon>
        <taxon>Pseudomonadati</taxon>
        <taxon>Pseudomonadota</taxon>
        <taxon>Alphaproteobacteria</taxon>
        <taxon>Caulobacterales</taxon>
        <taxon>Caulobacteraceae</taxon>
        <taxon>Caulobacter</taxon>
    </lineage>
</organism>
<sequence>MTKRIGGVAVIAASALALAGCSTLGSVSNLNPFKKNENKEVATDGRRISIVAFDQKVEASESLKGADFNLPPATAIANWPQPGGAPDVVVDHVQAAASFDVAWRKGFGKGSNRALHLLAPPVYADGRIYVMDAEGEVAAVDARTGSVIWRKPPENRTRRDKQAFGGGVAYADGKVYVSSGYRYVARLDAATGALEWKTNSSAPIHGAPIVTQGRVYVVNTDNEMLTYDVATGTQAWTYQALVEPARILAASSPAAQGDTIVAGFASGEVVALRAGNGNDLWNNTLAKASRTSALSEIRDVAGRPVIYQGDVYAASHSGVFGAIDLRSGQSRWSLPIASITTPWPAGDVVYVISQAGEVICASRESGQVYWIKDLNAGLATAKKSKLFFGMAKQKVRPLFSGPILASDRLIVVSSDGRAIALNPKTGDFLKEINLGGPALVTPIAGGDTVYVVTDKAELVAIR</sequence>
<dbReference type="KEGG" id="cmb:CSW64_13015"/>
<keyword evidence="1" id="KW-0732">Signal</keyword>
<dbReference type="RefSeq" id="WP_099622524.1">
    <property type="nucleotide sequence ID" value="NZ_CP024201.1"/>
</dbReference>
<dbReference type="Proteomes" id="UP000228945">
    <property type="component" value="Chromosome"/>
</dbReference>
<evidence type="ECO:0000313" key="3">
    <source>
        <dbReference type="EMBL" id="ATQ43273.1"/>
    </source>
</evidence>
<proteinExistence type="predicted"/>
<dbReference type="EMBL" id="CP024201">
    <property type="protein sequence ID" value="ATQ43273.1"/>
    <property type="molecule type" value="Genomic_DNA"/>
</dbReference>
<protein>
    <submittedName>
        <fullName evidence="3">Dehydrogenase</fullName>
    </submittedName>
</protein>
<accession>A0A2D2AZ44</accession>
<feature type="domain" description="Pyrrolo-quinoline quinone repeat" evidence="2">
    <location>
        <begin position="134"/>
        <end position="371"/>
    </location>
</feature>
<dbReference type="InterPro" id="IPR015943">
    <property type="entry name" value="WD40/YVTN_repeat-like_dom_sf"/>
</dbReference>
<gene>
    <name evidence="3" type="ORF">CSW64_13015</name>
</gene>
<dbReference type="InterPro" id="IPR002372">
    <property type="entry name" value="PQQ_rpt_dom"/>
</dbReference>
<dbReference type="InterPro" id="IPR018391">
    <property type="entry name" value="PQQ_b-propeller_rpt"/>
</dbReference>
<dbReference type="SUPFAM" id="SSF50998">
    <property type="entry name" value="Quinoprotein alcohol dehydrogenase-like"/>
    <property type="match status" value="2"/>
</dbReference>
<reference evidence="3 4" key="1">
    <citation type="submission" date="2017-10" db="EMBL/GenBank/DDBJ databases">
        <title>Genome sequence of Caulobacter mirabilis FWC38.</title>
        <authorList>
            <person name="Fiebig A."/>
            <person name="Crosson S."/>
        </authorList>
    </citation>
    <scope>NUCLEOTIDE SEQUENCE [LARGE SCALE GENOMIC DNA]</scope>
    <source>
        <strain evidence="3 4">FWC 38</strain>
    </source>
</reference>
<name>A0A2D2AZ44_9CAUL</name>
<keyword evidence="4" id="KW-1185">Reference proteome</keyword>
<dbReference type="AlphaFoldDB" id="A0A2D2AZ44"/>
<evidence type="ECO:0000256" key="1">
    <source>
        <dbReference type="SAM" id="SignalP"/>
    </source>
</evidence>
<dbReference type="SMART" id="SM00564">
    <property type="entry name" value="PQQ"/>
    <property type="match status" value="6"/>
</dbReference>
<evidence type="ECO:0000313" key="4">
    <source>
        <dbReference type="Proteomes" id="UP000228945"/>
    </source>
</evidence>
<dbReference type="Gene3D" id="2.130.10.10">
    <property type="entry name" value="YVTN repeat-like/Quinoprotein amine dehydrogenase"/>
    <property type="match status" value="1"/>
</dbReference>
<dbReference type="PANTHER" id="PTHR34512:SF30">
    <property type="entry name" value="OUTER MEMBRANE PROTEIN ASSEMBLY FACTOR BAMB"/>
    <property type="match status" value="1"/>
</dbReference>
<dbReference type="OrthoDB" id="5290752at2"/>
<dbReference type="PANTHER" id="PTHR34512">
    <property type="entry name" value="CELL SURFACE PROTEIN"/>
    <property type="match status" value="1"/>
</dbReference>
<evidence type="ECO:0000259" key="2">
    <source>
        <dbReference type="Pfam" id="PF13360"/>
    </source>
</evidence>
<dbReference type="PROSITE" id="PS51257">
    <property type="entry name" value="PROKAR_LIPOPROTEIN"/>
    <property type="match status" value="1"/>
</dbReference>
<feature type="signal peptide" evidence="1">
    <location>
        <begin position="1"/>
        <end position="19"/>
    </location>
</feature>
<feature type="domain" description="Pyrrolo-quinoline quinone repeat" evidence="2">
    <location>
        <begin position="399"/>
        <end position="461"/>
    </location>
</feature>
<feature type="chain" id="PRO_5013682580" evidence="1">
    <location>
        <begin position="20"/>
        <end position="462"/>
    </location>
</feature>
<dbReference type="InterPro" id="IPR011047">
    <property type="entry name" value="Quinoprotein_ADH-like_sf"/>
</dbReference>